<dbReference type="Pfam" id="PF05762">
    <property type="entry name" value="VWA_CoxE"/>
    <property type="match status" value="1"/>
</dbReference>
<reference evidence="1" key="1">
    <citation type="submission" date="2023-07" db="EMBL/GenBank/DDBJ databases">
        <title>Functional and genomic diversity of the sorghum phyllosphere microbiome.</title>
        <authorList>
            <person name="Shade A."/>
        </authorList>
    </citation>
    <scope>NUCLEOTIDE SEQUENCE</scope>
    <source>
        <strain evidence="1">SORGH_AS_1067</strain>
    </source>
</reference>
<dbReference type="InterPro" id="IPR036465">
    <property type="entry name" value="vWFA_dom_sf"/>
</dbReference>
<dbReference type="Proteomes" id="UP001239215">
    <property type="component" value="Unassembled WGS sequence"/>
</dbReference>
<evidence type="ECO:0000313" key="1">
    <source>
        <dbReference type="EMBL" id="MDQ1105289.1"/>
    </source>
</evidence>
<gene>
    <name evidence="1" type="ORF">QE405_002573</name>
</gene>
<dbReference type="CDD" id="cd00198">
    <property type="entry name" value="vWFA"/>
    <property type="match status" value="1"/>
</dbReference>
<accession>A0AAJ1X2H6</accession>
<dbReference type="EMBL" id="JAUTAN010000001">
    <property type="protein sequence ID" value="MDQ1105289.1"/>
    <property type="molecule type" value="Genomic_DNA"/>
</dbReference>
<dbReference type="PANTHER" id="PTHR39338:SF6">
    <property type="entry name" value="BLL5662 PROTEIN"/>
    <property type="match status" value="1"/>
</dbReference>
<evidence type="ECO:0000313" key="2">
    <source>
        <dbReference type="Proteomes" id="UP001239215"/>
    </source>
</evidence>
<protein>
    <submittedName>
        <fullName evidence="1">Uncharacterized protein with von Willebrand factor type A (VWA) domain</fullName>
    </submittedName>
</protein>
<name>A0AAJ1X2H6_9ACTN</name>
<organism evidence="1 2">
    <name type="scientific">Nocardioides zeae</name>
    <dbReference type="NCBI Taxonomy" id="1457234"/>
    <lineage>
        <taxon>Bacteria</taxon>
        <taxon>Bacillati</taxon>
        <taxon>Actinomycetota</taxon>
        <taxon>Actinomycetes</taxon>
        <taxon>Propionibacteriales</taxon>
        <taxon>Nocardioidaceae</taxon>
        <taxon>Nocardioides</taxon>
    </lineage>
</organism>
<proteinExistence type="predicted"/>
<dbReference type="InterPro" id="IPR011195">
    <property type="entry name" value="UCP010256"/>
</dbReference>
<dbReference type="PIRSF" id="PIRSF010256">
    <property type="entry name" value="CoxE_vWa"/>
    <property type="match status" value="1"/>
</dbReference>
<comment type="caution">
    <text evidence="1">The sequence shown here is derived from an EMBL/GenBank/DDBJ whole genome shotgun (WGS) entry which is preliminary data.</text>
</comment>
<dbReference type="PANTHER" id="PTHR39338">
    <property type="entry name" value="BLL5662 PROTEIN-RELATED"/>
    <property type="match status" value="1"/>
</dbReference>
<dbReference type="RefSeq" id="WP_307201372.1">
    <property type="nucleotide sequence ID" value="NZ_JAUTAN010000001.1"/>
</dbReference>
<dbReference type="AlphaFoldDB" id="A0AAJ1X2H6"/>
<dbReference type="SUPFAM" id="SSF53300">
    <property type="entry name" value="vWA-like"/>
    <property type="match status" value="1"/>
</dbReference>
<sequence length="383" mass="41602">MSLAPAAGPAAGPDLTVELTGLADALRRAGVDVPVGGARAAVVALAALAATEDGEPSRGATYWAARLTLCARPDDLTVFDEVFALWFDRAEWAGDVRRGVTLPTYRDVPVPGDQADAGDVEVASAPPTASRLEVLRQRDVAALDAGDRALVAHLLERMAHRPAYRRSRRTRPGHHGRVDLRRVVREAVRTGGDPVHWPRRQRRPRPRRTVVLLDVSGSMRRYAETYLLFAHALVRSQPDAEVFSLGTRLTCLTRAFRSSDPQRSTDEVARRVVDWSGGTRLGEGLAVFLDRWGRRGTARGAVVVVVSDGWERGDATLLGEQMEQLHRLAHRVVWANPNRARPGFAPRTAGLVAALPHVDAFVDGHSVAALEALTDEIAGGRRA</sequence>
<dbReference type="InterPro" id="IPR008912">
    <property type="entry name" value="Uncharacterised_CoxE"/>
</dbReference>
<dbReference type="Gene3D" id="3.40.50.410">
    <property type="entry name" value="von Willebrand factor, type A domain"/>
    <property type="match status" value="1"/>
</dbReference>